<evidence type="ECO:0000313" key="2">
    <source>
        <dbReference type="EMBL" id="SES39959.1"/>
    </source>
</evidence>
<keyword evidence="3" id="KW-1185">Reference proteome</keyword>
<dbReference type="AlphaFoldDB" id="A0A1H9X1J3"/>
<keyword evidence="1" id="KW-0732">Signal</keyword>
<sequence>MRVGVVGLAVVVALVGVPGSAAAAGRQGVVLEAPGRSSWATDVNEADTAVGDIETAEGFRAPARWDRRGRLTVLPFTTGYLGARASAINDAGDSVGYAYDRDYSTRALSWNKNGEVTPLTVPGSPDVGASDINERGTILGQAYVNSTQFYRAVRWDRGRATLLQPLAGDAYTSATALTDSDLVVGTSSGGPSGQDGVPVVWDRAGAAKALRLLPNSRLSLVYGAAGTTAYGIIITTDEVLHPVRWDLARDGALAPLPAQDAAYPQAANNRGTVVGFTRHQDVNSAATWPRRGPATTLTPLPGDQSAHADAVNDANEVAGISGSNHAVLWNASGHATALTPPTGSVSQITDITERGSVLGTAYLPNQNQRAILWPARR</sequence>
<gene>
    <name evidence="2" type="ORF">SAMN04487818_112134</name>
</gene>
<evidence type="ECO:0000256" key="1">
    <source>
        <dbReference type="SAM" id="SignalP"/>
    </source>
</evidence>
<evidence type="ECO:0000313" key="3">
    <source>
        <dbReference type="Proteomes" id="UP000199051"/>
    </source>
</evidence>
<protein>
    <recommendedName>
        <fullName evidence="4">Extracellular repeat, HAF family</fullName>
    </recommendedName>
</protein>
<dbReference type="Proteomes" id="UP000199051">
    <property type="component" value="Unassembled WGS sequence"/>
</dbReference>
<feature type="chain" id="PRO_5011611641" description="Extracellular repeat, HAF family" evidence="1">
    <location>
        <begin position="24"/>
        <end position="377"/>
    </location>
</feature>
<organism evidence="2 3">
    <name type="scientific">Actinokineospora terrae</name>
    <dbReference type="NCBI Taxonomy" id="155974"/>
    <lineage>
        <taxon>Bacteria</taxon>
        <taxon>Bacillati</taxon>
        <taxon>Actinomycetota</taxon>
        <taxon>Actinomycetes</taxon>
        <taxon>Pseudonocardiales</taxon>
        <taxon>Pseudonocardiaceae</taxon>
        <taxon>Actinokineospora</taxon>
    </lineage>
</organism>
<name>A0A1H9X1J3_9PSEU</name>
<proteinExistence type="predicted"/>
<reference evidence="3" key="1">
    <citation type="submission" date="2016-10" db="EMBL/GenBank/DDBJ databases">
        <authorList>
            <person name="Varghese N."/>
            <person name="Submissions S."/>
        </authorList>
    </citation>
    <scope>NUCLEOTIDE SEQUENCE [LARGE SCALE GENOMIC DNA]</scope>
    <source>
        <strain evidence="3">DSM 44260</strain>
    </source>
</reference>
<dbReference type="STRING" id="155974.SAMN04487818_112134"/>
<accession>A0A1H9X1J3</accession>
<dbReference type="EMBL" id="FOGI01000012">
    <property type="protein sequence ID" value="SES39959.1"/>
    <property type="molecule type" value="Genomic_DNA"/>
</dbReference>
<evidence type="ECO:0008006" key="4">
    <source>
        <dbReference type="Google" id="ProtNLM"/>
    </source>
</evidence>
<feature type="signal peptide" evidence="1">
    <location>
        <begin position="1"/>
        <end position="23"/>
    </location>
</feature>